<dbReference type="AlphaFoldDB" id="A0A964XMX0"/>
<keyword evidence="2" id="KW-0808">Transferase</keyword>
<evidence type="ECO:0000256" key="2">
    <source>
        <dbReference type="ARBA" id="ARBA00022679"/>
    </source>
</evidence>
<accession>A0A964XMX0</accession>
<dbReference type="PANTHER" id="PTHR43861:SF1">
    <property type="entry name" value="TRANS-ACONITATE 2-METHYLTRANSFERASE"/>
    <property type="match status" value="1"/>
</dbReference>
<dbReference type="InterPro" id="IPR029063">
    <property type="entry name" value="SAM-dependent_MTases_sf"/>
</dbReference>
<dbReference type="SUPFAM" id="SSF53335">
    <property type="entry name" value="S-adenosyl-L-methionine-dependent methyltransferases"/>
    <property type="match status" value="1"/>
</dbReference>
<dbReference type="InterPro" id="IPR041698">
    <property type="entry name" value="Methyltransf_25"/>
</dbReference>
<feature type="domain" description="Methyltransferase" evidence="4">
    <location>
        <begin position="54"/>
        <end position="144"/>
    </location>
</feature>
<evidence type="ECO:0000313" key="5">
    <source>
        <dbReference type="EMBL" id="NBE53182.1"/>
    </source>
</evidence>
<dbReference type="Gene3D" id="3.40.50.150">
    <property type="entry name" value="Vaccinia Virus protein VP39"/>
    <property type="match status" value="1"/>
</dbReference>
<evidence type="ECO:0000256" key="1">
    <source>
        <dbReference type="ARBA" id="ARBA00022603"/>
    </source>
</evidence>
<proteinExistence type="predicted"/>
<dbReference type="OrthoDB" id="9805171at2"/>
<protein>
    <submittedName>
        <fullName evidence="5">Methyltransferase domain-containing protein</fullName>
    </submittedName>
</protein>
<dbReference type="GO" id="GO:0008168">
    <property type="term" value="F:methyltransferase activity"/>
    <property type="evidence" value="ECO:0007669"/>
    <property type="project" value="UniProtKB-KW"/>
</dbReference>
<dbReference type="Proteomes" id="UP000598297">
    <property type="component" value="Unassembled WGS sequence"/>
</dbReference>
<sequence length="226" mass="24358">MTEADFLTTTRVFYDALSADYATRFGDALAANPQDRAVLALFAELVRDAGGGPVADVGCGPGRLTGHLAGLGLDVSGIDLSPRMVALARERHPGLRFAEGSMFDLDLADGALGGLAAWYSIIHMPEERLPDAFAEFHRVLAPGGQLVLAFQAGREALHVDQPWGHSVSLHFERRDPDGITALLRRAGFEPRTRMVREPEEGEGVPQAYLLARKPDGTERGPDSSSR</sequence>
<feature type="compositionally biased region" description="Basic and acidic residues" evidence="3">
    <location>
        <begin position="212"/>
        <end position="226"/>
    </location>
</feature>
<keyword evidence="6" id="KW-1185">Reference proteome</keyword>
<evidence type="ECO:0000259" key="4">
    <source>
        <dbReference type="Pfam" id="PF13649"/>
    </source>
</evidence>
<dbReference type="PANTHER" id="PTHR43861">
    <property type="entry name" value="TRANS-ACONITATE 2-METHYLTRANSFERASE-RELATED"/>
    <property type="match status" value="1"/>
</dbReference>
<feature type="region of interest" description="Disordered" evidence="3">
    <location>
        <begin position="192"/>
        <end position="226"/>
    </location>
</feature>
<comment type="caution">
    <text evidence="5">The sequence shown here is derived from an EMBL/GenBank/DDBJ whole genome shotgun (WGS) entry which is preliminary data.</text>
</comment>
<dbReference type="Pfam" id="PF13649">
    <property type="entry name" value="Methyltransf_25"/>
    <property type="match status" value="1"/>
</dbReference>
<dbReference type="GO" id="GO:0017000">
    <property type="term" value="P:antibiotic biosynthetic process"/>
    <property type="evidence" value="ECO:0007669"/>
    <property type="project" value="UniProtKB-ARBA"/>
</dbReference>
<evidence type="ECO:0000313" key="6">
    <source>
        <dbReference type="Proteomes" id="UP000598297"/>
    </source>
</evidence>
<dbReference type="CDD" id="cd02440">
    <property type="entry name" value="AdoMet_MTases"/>
    <property type="match status" value="1"/>
</dbReference>
<gene>
    <name evidence="5" type="ORF">GUY60_17510</name>
</gene>
<keyword evidence="1 5" id="KW-0489">Methyltransferase</keyword>
<dbReference type="EMBL" id="JAAAHS010000124">
    <property type="protein sequence ID" value="NBE53182.1"/>
    <property type="molecule type" value="Genomic_DNA"/>
</dbReference>
<reference evidence="5" key="1">
    <citation type="submission" date="2020-01" db="EMBL/GenBank/DDBJ databases">
        <title>Whole-genome analyses of novel actinobacteria.</title>
        <authorList>
            <person name="Sahin N."/>
        </authorList>
    </citation>
    <scope>NUCLEOTIDE SEQUENCE</scope>
    <source>
        <strain evidence="5">YC537</strain>
    </source>
</reference>
<name>A0A964XMX0_9ACTN</name>
<organism evidence="5 6">
    <name type="scientific">Streptomyces boluensis</name>
    <dbReference type="NCBI Taxonomy" id="1775135"/>
    <lineage>
        <taxon>Bacteria</taxon>
        <taxon>Bacillati</taxon>
        <taxon>Actinomycetota</taxon>
        <taxon>Actinomycetes</taxon>
        <taxon>Kitasatosporales</taxon>
        <taxon>Streptomycetaceae</taxon>
        <taxon>Streptomyces</taxon>
    </lineage>
</organism>
<dbReference type="GO" id="GO:0032259">
    <property type="term" value="P:methylation"/>
    <property type="evidence" value="ECO:0007669"/>
    <property type="project" value="UniProtKB-KW"/>
</dbReference>
<dbReference type="RefSeq" id="WP_161698835.1">
    <property type="nucleotide sequence ID" value="NZ_JAAAHS010000124.1"/>
</dbReference>
<evidence type="ECO:0000256" key="3">
    <source>
        <dbReference type="SAM" id="MobiDB-lite"/>
    </source>
</evidence>